<name>A0A645IKC2_9ZZZZ</name>
<accession>A0A645IKC2</accession>
<comment type="caution">
    <text evidence="1">The sequence shown here is derived from an EMBL/GenBank/DDBJ whole genome shotgun (WGS) entry which is preliminary data.</text>
</comment>
<sequence>MASMYKNILDNVSYIFSSIKKYDELIYSKILLNIPVENEYILFYIENCEIIKRKKYKRLNSNIINKFIECQKSKPNKYSSMDEKSMMDFKDIVYSEILSLPKSMVTII</sequence>
<dbReference type="EMBL" id="VSSQ01116294">
    <property type="protein sequence ID" value="MPN51312.1"/>
    <property type="molecule type" value="Genomic_DNA"/>
</dbReference>
<gene>
    <name evidence="1" type="ORF">SDC9_198955</name>
</gene>
<evidence type="ECO:0000313" key="1">
    <source>
        <dbReference type="EMBL" id="MPN51312.1"/>
    </source>
</evidence>
<proteinExistence type="predicted"/>
<organism evidence="1">
    <name type="scientific">bioreactor metagenome</name>
    <dbReference type="NCBI Taxonomy" id="1076179"/>
    <lineage>
        <taxon>unclassified sequences</taxon>
        <taxon>metagenomes</taxon>
        <taxon>ecological metagenomes</taxon>
    </lineage>
</organism>
<dbReference type="AlphaFoldDB" id="A0A645IKC2"/>
<protein>
    <submittedName>
        <fullName evidence="1">Uncharacterized protein</fullName>
    </submittedName>
</protein>
<reference evidence="1" key="1">
    <citation type="submission" date="2019-08" db="EMBL/GenBank/DDBJ databases">
        <authorList>
            <person name="Kucharzyk K."/>
            <person name="Murdoch R.W."/>
            <person name="Higgins S."/>
            <person name="Loffler F."/>
        </authorList>
    </citation>
    <scope>NUCLEOTIDE SEQUENCE</scope>
</reference>